<evidence type="ECO:0000313" key="2">
    <source>
        <dbReference type="EMBL" id="KYC42636.1"/>
    </source>
</evidence>
<protein>
    <submittedName>
        <fullName evidence="2">Uncharacterized protein</fullName>
    </submittedName>
</protein>
<dbReference type="OrthoDB" id="516301at2"/>
<dbReference type="AlphaFoldDB" id="A0A139XD94"/>
<keyword evidence="3" id="KW-1185">Reference proteome</keyword>
<feature type="region of interest" description="Disordered" evidence="1">
    <location>
        <begin position="1"/>
        <end position="21"/>
    </location>
</feature>
<gene>
    <name evidence="2" type="ORF">WA1_14915</name>
</gene>
<evidence type="ECO:0000313" key="3">
    <source>
        <dbReference type="Proteomes" id="UP000076925"/>
    </source>
</evidence>
<evidence type="ECO:0000256" key="1">
    <source>
        <dbReference type="SAM" id="MobiDB-lite"/>
    </source>
</evidence>
<dbReference type="EMBL" id="ANNX02000017">
    <property type="protein sequence ID" value="KYC42636.1"/>
    <property type="molecule type" value="Genomic_DNA"/>
</dbReference>
<organism evidence="2 3">
    <name type="scientific">Scytonema hofmannii PCC 7110</name>
    <dbReference type="NCBI Taxonomy" id="128403"/>
    <lineage>
        <taxon>Bacteria</taxon>
        <taxon>Bacillati</taxon>
        <taxon>Cyanobacteriota</taxon>
        <taxon>Cyanophyceae</taxon>
        <taxon>Nostocales</taxon>
        <taxon>Scytonemataceae</taxon>
        <taxon>Scytonema</taxon>
    </lineage>
</organism>
<name>A0A139XD94_9CYAN</name>
<sequence length="150" mass="17686">MGAVIPTSVSSQTTPRNSSTSFRVTSYQGTYLKRRRDWYKQSPEIYAQSAKCHASYNERLIALSYREPYDLTPVKITNADSTYLGNVERPEDYWEVTLQEPPVKCRDRQNEGRQEIWYIYKQHVNLGLQFRQTSSFAMPRIPLRLRIRSR</sequence>
<comment type="caution">
    <text evidence="2">The sequence shown here is derived from an EMBL/GenBank/DDBJ whole genome shotgun (WGS) entry which is preliminary data.</text>
</comment>
<dbReference type="RefSeq" id="WP_017742544.1">
    <property type="nucleotide sequence ID" value="NZ_KQ976354.1"/>
</dbReference>
<reference evidence="2 3" key="1">
    <citation type="journal article" date="2013" name="Genome Biol. Evol.">
        <title>Genomes of Stigonematalean cyanobacteria (subsection V) and the evolution of oxygenic photosynthesis from prokaryotes to plastids.</title>
        <authorList>
            <person name="Dagan T."/>
            <person name="Roettger M."/>
            <person name="Stucken K."/>
            <person name="Landan G."/>
            <person name="Koch R."/>
            <person name="Major P."/>
            <person name="Gould S.B."/>
            <person name="Goremykin V.V."/>
            <person name="Rippka R."/>
            <person name="Tandeau de Marsac N."/>
            <person name="Gugger M."/>
            <person name="Lockhart P.J."/>
            <person name="Allen J.F."/>
            <person name="Brune I."/>
            <person name="Maus I."/>
            <person name="Puhler A."/>
            <person name="Martin W.F."/>
        </authorList>
    </citation>
    <scope>NUCLEOTIDE SEQUENCE [LARGE SCALE GENOMIC DNA]</scope>
    <source>
        <strain evidence="2 3">PCC 7110</strain>
    </source>
</reference>
<proteinExistence type="predicted"/>
<feature type="compositionally biased region" description="Polar residues" evidence="1">
    <location>
        <begin position="7"/>
        <end position="21"/>
    </location>
</feature>
<dbReference type="Proteomes" id="UP000076925">
    <property type="component" value="Unassembled WGS sequence"/>
</dbReference>
<accession>A0A139XD94</accession>